<evidence type="ECO:0000313" key="16">
    <source>
        <dbReference type="Proteomes" id="UP000199318"/>
    </source>
</evidence>
<organism evidence="15 16">
    <name type="scientific">Salisediminibacterium halotolerans</name>
    <dbReference type="NCBI Taxonomy" id="517425"/>
    <lineage>
        <taxon>Bacteria</taxon>
        <taxon>Bacillati</taxon>
        <taxon>Bacillota</taxon>
        <taxon>Bacilli</taxon>
        <taxon>Bacillales</taxon>
        <taxon>Bacillaceae</taxon>
        <taxon>Salisediminibacterium</taxon>
    </lineage>
</organism>
<comment type="caution">
    <text evidence="15">The sequence shown here is derived from an EMBL/GenBank/DDBJ whole genome shotgun (WGS) entry which is preliminary data.</text>
</comment>
<evidence type="ECO:0000256" key="13">
    <source>
        <dbReference type="ARBA" id="ARBA00032738"/>
    </source>
</evidence>
<dbReference type="PANTHER" id="PTHR42802:SF1">
    <property type="entry name" value="L-ORNITHINE N(5)-MONOOXYGENASE"/>
    <property type="match status" value="1"/>
</dbReference>
<dbReference type="InterPro" id="IPR036188">
    <property type="entry name" value="FAD/NAD-bd_sf"/>
</dbReference>
<keyword evidence="6" id="KW-0285">Flavoprotein</keyword>
<evidence type="ECO:0000256" key="1">
    <source>
        <dbReference type="ARBA" id="ARBA00001974"/>
    </source>
</evidence>
<evidence type="ECO:0000256" key="11">
    <source>
        <dbReference type="ARBA" id="ARBA00031158"/>
    </source>
</evidence>
<dbReference type="EMBL" id="FOGV01000014">
    <property type="protein sequence ID" value="SES08036.1"/>
    <property type="molecule type" value="Genomic_DNA"/>
</dbReference>
<keyword evidence="8" id="KW-0521">NADP</keyword>
<keyword evidence="16" id="KW-1185">Reference proteome</keyword>
<name>A0A1H9UF09_9BACI</name>
<keyword evidence="9" id="KW-0560">Oxidoreductase</keyword>
<proteinExistence type="inferred from homology"/>
<comment type="cofactor">
    <cofactor evidence="1">
        <name>FAD</name>
        <dbReference type="ChEBI" id="CHEBI:57692"/>
    </cofactor>
</comment>
<evidence type="ECO:0000256" key="7">
    <source>
        <dbReference type="ARBA" id="ARBA00022827"/>
    </source>
</evidence>
<dbReference type="SUPFAM" id="SSF51905">
    <property type="entry name" value="FAD/NAD(P)-binding domain"/>
    <property type="match status" value="1"/>
</dbReference>
<dbReference type="OrthoDB" id="7527071at2"/>
<keyword evidence="7" id="KW-0274">FAD</keyword>
<evidence type="ECO:0000256" key="8">
    <source>
        <dbReference type="ARBA" id="ARBA00022857"/>
    </source>
</evidence>
<dbReference type="RefSeq" id="WP_093073053.1">
    <property type="nucleotide sequence ID" value="NZ_FOGV01000014.1"/>
</dbReference>
<evidence type="ECO:0000256" key="9">
    <source>
        <dbReference type="ARBA" id="ARBA00023002"/>
    </source>
</evidence>
<dbReference type="Pfam" id="PF13434">
    <property type="entry name" value="Lys_Orn_oxgnase"/>
    <property type="match status" value="1"/>
</dbReference>
<evidence type="ECO:0000256" key="6">
    <source>
        <dbReference type="ARBA" id="ARBA00022630"/>
    </source>
</evidence>
<comment type="similarity">
    <text evidence="3">Belongs to the lysine N(6)-hydroxylase/L-ornithine N(5)-oxygenase family.</text>
</comment>
<evidence type="ECO:0000256" key="3">
    <source>
        <dbReference type="ARBA" id="ARBA00007588"/>
    </source>
</evidence>
<dbReference type="EC" id="1.14.13.59" evidence="4"/>
<evidence type="ECO:0000256" key="5">
    <source>
        <dbReference type="ARBA" id="ARBA00016406"/>
    </source>
</evidence>
<sequence length="439" mass="51133">MNQRRYDLIGIGIGPFHLGMAALTEEVGDIDALFLDEDEEFQWHPGMLLEGADLQVPFLADLVTFADPTNRFSFLNYLHQHNRLYQFYFFNRFDIPRREYNDYAQWVAHQLYSCQFARRVIDVIDHDNEDDPFYEVVTEHPKTKVQTVYYAKHVSLGTGSKPAVPEGLRHLPENDVIHSSRFLDSKETILNSGHAVVLGSGQSAAELFLELLQNQRYTQPHISWLTRSSGFFQLEAGKIGLEFFSPDFVDYFYQLPYEKRMDEIPLLTRLRNGVEEQTLHKIYDLLYHRSVENGEPNVTIQGHTEALKAEKLENGRYRLHCREWQEEETFSTDADKIILSTGYKPHIPDWFTKFADKIEWEDDANYKVTRDYQLVFKTARPHRFFTLTDLLHSHGIGATNLALSVQRNVTIINTIAGRTVYPEQRNTVFQQFGVKNKPE</sequence>
<accession>A0A1H9UF09</accession>
<dbReference type="STRING" id="1464123.SAMN05444126_11417"/>
<evidence type="ECO:0000313" key="15">
    <source>
        <dbReference type="EMBL" id="SES08036.1"/>
    </source>
</evidence>
<gene>
    <name evidence="15" type="ORF">SAMN05444126_11417</name>
</gene>
<dbReference type="InterPro" id="IPR025700">
    <property type="entry name" value="Lys/Orn_oxygenase"/>
</dbReference>
<dbReference type="Proteomes" id="UP000199318">
    <property type="component" value="Unassembled WGS sequence"/>
</dbReference>
<dbReference type="GO" id="GO:0047091">
    <property type="term" value="F:L-lysine 6-monooxygenase (NADPH) activity"/>
    <property type="evidence" value="ECO:0007669"/>
    <property type="project" value="UniProtKB-EC"/>
</dbReference>
<comment type="pathway">
    <text evidence="2">Siderophore biosynthesis.</text>
</comment>
<dbReference type="AlphaFoldDB" id="A0A1H9UF09"/>
<evidence type="ECO:0000256" key="2">
    <source>
        <dbReference type="ARBA" id="ARBA00004924"/>
    </source>
</evidence>
<protein>
    <recommendedName>
        <fullName evidence="5">L-lysine N6-monooxygenase MbtG</fullName>
        <ecNumber evidence="4">1.14.13.59</ecNumber>
    </recommendedName>
    <alternativeName>
        <fullName evidence="13">Lysine 6-N-hydroxylase</fullName>
    </alternativeName>
    <alternativeName>
        <fullName evidence="12">Lysine N6-hydroxylase</fullName>
    </alternativeName>
    <alternativeName>
        <fullName evidence="10">Lysine-N-oxygenase</fullName>
    </alternativeName>
    <alternativeName>
        <fullName evidence="11">Mycobactin synthase protein G</fullName>
    </alternativeName>
</protein>
<evidence type="ECO:0000256" key="10">
    <source>
        <dbReference type="ARBA" id="ARBA00029939"/>
    </source>
</evidence>
<evidence type="ECO:0000256" key="14">
    <source>
        <dbReference type="ARBA" id="ARBA00048407"/>
    </source>
</evidence>
<dbReference type="PANTHER" id="PTHR42802">
    <property type="entry name" value="MONOOXYGENASE"/>
    <property type="match status" value="1"/>
</dbReference>
<evidence type="ECO:0000256" key="12">
    <source>
        <dbReference type="ARBA" id="ARBA00032493"/>
    </source>
</evidence>
<evidence type="ECO:0000256" key="4">
    <source>
        <dbReference type="ARBA" id="ARBA00013076"/>
    </source>
</evidence>
<reference evidence="16" key="1">
    <citation type="submission" date="2016-10" db="EMBL/GenBank/DDBJ databases">
        <authorList>
            <person name="de Groot N.N."/>
        </authorList>
    </citation>
    <scope>NUCLEOTIDE SEQUENCE [LARGE SCALE GENOMIC DNA]</scope>
    <source>
        <strain evidence="16">10nlg</strain>
    </source>
</reference>
<comment type="catalytic activity">
    <reaction evidence="14">
        <text>L-lysine + NADPH + O2 = N(6)-hydroxy-L-lysine + NADP(+) + H2O</text>
        <dbReference type="Rhea" id="RHEA:23228"/>
        <dbReference type="ChEBI" id="CHEBI:15377"/>
        <dbReference type="ChEBI" id="CHEBI:15379"/>
        <dbReference type="ChEBI" id="CHEBI:32551"/>
        <dbReference type="ChEBI" id="CHEBI:57783"/>
        <dbReference type="ChEBI" id="CHEBI:57820"/>
        <dbReference type="ChEBI" id="CHEBI:58349"/>
        <dbReference type="EC" id="1.14.13.59"/>
    </reaction>
</comment>
<dbReference type="Gene3D" id="3.50.50.60">
    <property type="entry name" value="FAD/NAD(P)-binding domain"/>
    <property type="match status" value="1"/>
</dbReference>